<dbReference type="Gene3D" id="3.40.50.10130">
    <property type="match status" value="1"/>
</dbReference>
<dbReference type="InterPro" id="IPR011335">
    <property type="entry name" value="Restrct_endonuc-II-like"/>
</dbReference>
<dbReference type="OrthoDB" id="6513042at2759"/>
<proteinExistence type="predicted"/>
<feature type="region of interest" description="Disordered" evidence="1">
    <location>
        <begin position="324"/>
        <end position="347"/>
    </location>
</feature>
<evidence type="ECO:0000256" key="1">
    <source>
        <dbReference type="SAM" id="MobiDB-lite"/>
    </source>
</evidence>
<keyword evidence="3" id="KW-1185">Reference proteome</keyword>
<evidence type="ECO:0000313" key="3">
    <source>
        <dbReference type="Proteomes" id="UP000235965"/>
    </source>
</evidence>
<accession>A0A2J7RA80</accession>
<evidence type="ECO:0008006" key="4">
    <source>
        <dbReference type="Google" id="ProtNLM"/>
    </source>
</evidence>
<sequence>AAVKQKEINRSIYSDGQLDWCISLNNQKTVPYGSSVASICKASSGDDSLVLKPLVRNRKTNISSTSNESRDLSSYSTKSRIIRHERIKKSKSLPVEDSLWLTARKSNLDTLTSSSSSSSDSPQLITDVKKHNSSTGNKSVVKNDGAISSEDDSYFQSPSLVRLKKRNQSKSAVKTDRYKCRRKSTPVNKKPKHGLPHCAFVESEAEESGSCLSSFDDEDTSGLDNYDSSFVSDSGDQTHTDIQAKFLHSLIRSPGSRQGHFKMPAYKPPVPLEDVFSQVEAEFETSYLEDSFCVNEEPHSEKMESSVLEEAEAILEAKSKWKRKRRKRMRSSSASDYGEGTSGNNIKYDASRSKKRRLRIVTIESSDSESSSQAVNKISVVVEVHHQKEIPVPSPKIHAETVNNAGISDVGKSETEFVYKKSISCGVLGKSPVSTKQSVCKTETAAVTDELNWSDWNFDSLELSSFKEVFVKKENRKSVITCNINESKGAECLSVGEEGMIPPVLTCSRKLVSKAVRSLSAEFDKEAVPTAISGDSDTRQLAFVGADNSVLSAPGSSIAALSQEQQFKVLRTTVLEAGSSSSKTVIMATRQVASAPEIATGLRAVHNINVLVRSVTEADYVISWQLGVLRVMMSDFLRACPNKSGLAEAVRLLQSEFVQPVLVAENDKHVPVSTYRAVWTKVATTQLAYLHQAGVSVLYSHDKADTARLLAMLSDSEHMQNRAIILLPKDMETMESHIRFYQNLPGVNIALAMRLCRIFSCIMDFLASCTNVQKIQEVLGLNFEKAVRIQLVLCRIMKPCVTEF</sequence>
<comment type="caution">
    <text evidence="2">The sequence shown here is derived from an EMBL/GenBank/DDBJ whole genome shotgun (WGS) entry which is preliminary data.</text>
</comment>
<dbReference type="STRING" id="105785.A0A2J7RA80"/>
<gene>
    <name evidence="2" type="ORF">B7P43_G11458</name>
</gene>
<dbReference type="EMBL" id="NEVH01006578">
    <property type="protein sequence ID" value="PNF37732.1"/>
    <property type="molecule type" value="Genomic_DNA"/>
</dbReference>
<name>A0A2J7RA80_9NEOP</name>
<reference evidence="2 3" key="1">
    <citation type="submission" date="2017-12" db="EMBL/GenBank/DDBJ databases">
        <title>Hemimetabolous genomes reveal molecular basis of termite eusociality.</title>
        <authorList>
            <person name="Harrison M.C."/>
            <person name="Jongepier E."/>
            <person name="Robertson H.M."/>
            <person name="Arning N."/>
            <person name="Bitard-Feildel T."/>
            <person name="Chao H."/>
            <person name="Childers C.P."/>
            <person name="Dinh H."/>
            <person name="Doddapaneni H."/>
            <person name="Dugan S."/>
            <person name="Gowin J."/>
            <person name="Greiner C."/>
            <person name="Han Y."/>
            <person name="Hu H."/>
            <person name="Hughes D.S.T."/>
            <person name="Huylmans A.-K."/>
            <person name="Kemena C."/>
            <person name="Kremer L.P.M."/>
            <person name="Lee S.L."/>
            <person name="Lopez-Ezquerra A."/>
            <person name="Mallet L."/>
            <person name="Monroy-Kuhn J.M."/>
            <person name="Moser A."/>
            <person name="Murali S.C."/>
            <person name="Muzny D.M."/>
            <person name="Otani S."/>
            <person name="Piulachs M.-D."/>
            <person name="Poelchau M."/>
            <person name="Qu J."/>
            <person name="Schaub F."/>
            <person name="Wada-Katsumata A."/>
            <person name="Worley K.C."/>
            <person name="Xie Q."/>
            <person name="Ylla G."/>
            <person name="Poulsen M."/>
            <person name="Gibbs R.A."/>
            <person name="Schal C."/>
            <person name="Richards S."/>
            <person name="Belles X."/>
            <person name="Korb J."/>
            <person name="Bornberg-Bauer E."/>
        </authorList>
    </citation>
    <scope>NUCLEOTIDE SEQUENCE [LARGE SCALE GENOMIC DNA]</scope>
    <source>
        <tissue evidence="2">Whole body</tissue>
    </source>
</reference>
<dbReference type="Proteomes" id="UP000235965">
    <property type="component" value="Unassembled WGS sequence"/>
</dbReference>
<feature type="non-terminal residue" evidence="2">
    <location>
        <position position="1"/>
    </location>
</feature>
<protein>
    <recommendedName>
        <fullName evidence="4">ERCC4 domain-containing protein</fullName>
    </recommendedName>
</protein>
<evidence type="ECO:0000313" key="2">
    <source>
        <dbReference type="EMBL" id="PNF37732.1"/>
    </source>
</evidence>
<organism evidence="2 3">
    <name type="scientific">Cryptotermes secundus</name>
    <dbReference type="NCBI Taxonomy" id="105785"/>
    <lineage>
        <taxon>Eukaryota</taxon>
        <taxon>Metazoa</taxon>
        <taxon>Ecdysozoa</taxon>
        <taxon>Arthropoda</taxon>
        <taxon>Hexapoda</taxon>
        <taxon>Insecta</taxon>
        <taxon>Pterygota</taxon>
        <taxon>Neoptera</taxon>
        <taxon>Polyneoptera</taxon>
        <taxon>Dictyoptera</taxon>
        <taxon>Blattodea</taxon>
        <taxon>Blattoidea</taxon>
        <taxon>Termitoidae</taxon>
        <taxon>Kalotermitidae</taxon>
        <taxon>Cryptotermitinae</taxon>
        <taxon>Cryptotermes</taxon>
    </lineage>
</organism>
<dbReference type="GO" id="GO:0006281">
    <property type="term" value="P:DNA repair"/>
    <property type="evidence" value="ECO:0007669"/>
    <property type="project" value="UniProtKB-ARBA"/>
</dbReference>
<feature type="region of interest" description="Disordered" evidence="1">
    <location>
        <begin position="158"/>
        <end position="194"/>
    </location>
</feature>
<feature type="compositionally biased region" description="Low complexity" evidence="1">
    <location>
        <begin position="110"/>
        <end position="121"/>
    </location>
</feature>
<dbReference type="AlphaFoldDB" id="A0A2J7RA80"/>
<dbReference type="Gene3D" id="1.10.150.20">
    <property type="entry name" value="5' to 3' exonuclease, C-terminal subdomain"/>
    <property type="match status" value="1"/>
</dbReference>
<dbReference type="InParanoid" id="A0A2J7RA80"/>
<feature type="compositionally biased region" description="Basic residues" evidence="1">
    <location>
        <begin position="179"/>
        <end position="194"/>
    </location>
</feature>
<dbReference type="SUPFAM" id="SSF52980">
    <property type="entry name" value="Restriction endonuclease-like"/>
    <property type="match status" value="1"/>
</dbReference>
<feature type="region of interest" description="Disordered" evidence="1">
    <location>
        <begin position="110"/>
        <end position="145"/>
    </location>
</feature>